<keyword evidence="2" id="KW-1185">Reference proteome</keyword>
<proteinExistence type="predicted"/>
<sequence length="134" mass="15353">MRNSDGKERCDLKEDVVTRGLLGWFSHLERMNESRVTKQIYRRSVNDEKLAAPGAAPKRHAQTRVRVISTSIRTRAAPEPGPPTARIFHRKLIDCEVMVATLVSRRRRARTATKYLIGSSSMRLKNNFCVRFIS</sequence>
<dbReference type="AlphaFoldDB" id="A0A4C1ZNK3"/>
<dbReference type="Proteomes" id="UP000299102">
    <property type="component" value="Unassembled WGS sequence"/>
</dbReference>
<protein>
    <submittedName>
        <fullName evidence="1">Uncharacterized protein</fullName>
    </submittedName>
</protein>
<name>A0A4C1ZNK3_EUMVA</name>
<accession>A0A4C1ZNK3</accession>
<gene>
    <name evidence="1" type="ORF">EVAR_68065_1</name>
</gene>
<organism evidence="1 2">
    <name type="scientific">Eumeta variegata</name>
    <name type="common">Bagworm moth</name>
    <name type="synonym">Eumeta japonica</name>
    <dbReference type="NCBI Taxonomy" id="151549"/>
    <lineage>
        <taxon>Eukaryota</taxon>
        <taxon>Metazoa</taxon>
        <taxon>Ecdysozoa</taxon>
        <taxon>Arthropoda</taxon>
        <taxon>Hexapoda</taxon>
        <taxon>Insecta</taxon>
        <taxon>Pterygota</taxon>
        <taxon>Neoptera</taxon>
        <taxon>Endopterygota</taxon>
        <taxon>Lepidoptera</taxon>
        <taxon>Glossata</taxon>
        <taxon>Ditrysia</taxon>
        <taxon>Tineoidea</taxon>
        <taxon>Psychidae</taxon>
        <taxon>Oiketicinae</taxon>
        <taxon>Eumeta</taxon>
    </lineage>
</organism>
<dbReference type="OrthoDB" id="425681at2759"/>
<evidence type="ECO:0000313" key="2">
    <source>
        <dbReference type="Proteomes" id="UP000299102"/>
    </source>
</evidence>
<dbReference type="EMBL" id="BGZK01002051">
    <property type="protein sequence ID" value="GBP90056.1"/>
    <property type="molecule type" value="Genomic_DNA"/>
</dbReference>
<reference evidence="1 2" key="1">
    <citation type="journal article" date="2019" name="Commun. Biol.">
        <title>The bagworm genome reveals a unique fibroin gene that provides high tensile strength.</title>
        <authorList>
            <person name="Kono N."/>
            <person name="Nakamura H."/>
            <person name="Ohtoshi R."/>
            <person name="Tomita M."/>
            <person name="Numata K."/>
            <person name="Arakawa K."/>
        </authorList>
    </citation>
    <scope>NUCLEOTIDE SEQUENCE [LARGE SCALE GENOMIC DNA]</scope>
</reference>
<comment type="caution">
    <text evidence="1">The sequence shown here is derived from an EMBL/GenBank/DDBJ whole genome shotgun (WGS) entry which is preliminary data.</text>
</comment>
<evidence type="ECO:0000313" key="1">
    <source>
        <dbReference type="EMBL" id="GBP90056.1"/>
    </source>
</evidence>